<dbReference type="Proteomes" id="UP000005666">
    <property type="component" value="Chromosome 10"/>
</dbReference>
<dbReference type="AlphaFoldDB" id="G8BYM8"/>
<accession>G8BYM8</accession>
<organism evidence="1 2">
    <name type="scientific">Tetrapisispora phaffii (strain ATCC 24235 / CBS 4417 / NBRC 1672 / NRRL Y-8282 / UCD 70-5)</name>
    <name type="common">Yeast</name>
    <name type="synonym">Fabospora phaffii</name>
    <dbReference type="NCBI Taxonomy" id="1071381"/>
    <lineage>
        <taxon>Eukaryota</taxon>
        <taxon>Fungi</taxon>
        <taxon>Dikarya</taxon>
        <taxon>Ascomycota</taxon>
        <taxon>Saccharomycotina</taxon>
        <taxon>Saccharomycetes</taxon>
        <taxon>Saccharomycetales</taxon>
        <taxon>Saccharomycetaceae</taxon>
        <taxon>Tetrapisispora</taxon>
    </lineage>
</organism>
<gene>
    <name evidence="1" type="primary">TPHA0J01490</name>
    <name evidence="1" type="ordered locus">TPHA_0J01490</name>
</gene>
<dbReference type="EMBL" id="HE612865">
    <property type="protein sequence ID" value="CCE64970.1"/>
    <property type="molecule type" value="Genomic_DNA"/>
</dbReference>
<dbReference type="KEGG" id="tpf:TPHA_0J01490"/>
<dbReference type="RefSeq" id="XP_003687404.1">
    <property type="nucleotide sequence ID" value="XM_003687356.1"/>
</dbReference>
<dbReference type="HOGENOM" id="CLU_119618_0_0_1"/>
<dbReference type="GeneID" id="11533035"/>
<dbReference type="OrthoDB" id="3970753at2759"/>
<protein>
    <submittedName>
        <fullName evidence="1">Uncharacterized protein</fullName>
    </submittedName>
</protein>
<keyword evidence="2" id="KW-1185">Reference proteome</keyword>
<evidence type="ECO:0000313" key="2">
    <source>
        <dbReference type="Proteomes" id="UP000005666"/>
    </source>
</evidence>
<evidence type="ECO:0000313" key="1">
    <source>
        <dbReference type="EMBL" id="CCE64970.1"/>
    </source>
</evidence>
<name>G8BYM8_TETPH</name>
<dbReference type="OMA" id="FRIREEY"/>
<dbReference type="eggNOG" id="ENOG502SD7R">
    <property type="taxonomic scope" value="Eukaryota"/>
</dbReference>
<proteinExistence type="predicted"/>
<reference evidence="1 2" key="1">
    <citation type="journal article" date="2011" name="Proc. Natl. Acad. Sci. U.S.A.">
        <title>Evolutionary erosion of yeast sex chromosomes by mating-type switching accidents.</title>
        <authorList>
            <person name="Gordon J.L."/>
            <person name="Armisen D."/>
            <person name="Proux-Wera E."/>
            <person name="Oheigeartaigh S.S."/>
            <person name="Byrne K.P."/>
            <person name="Wolfe K.H."/>
        </authorList>
    </citation>
    <scope>NUCLEOTIDE SEQUENCE [LARGE SCALE GENOMIC DNA]</scope>
    <source>
        <strain evidence="2">ATCC 24235 / CBS 4417 / NBRC 1672 / NRRL Y-8282 / UCD 70-5</strain>
    </source>
</reference>
<sequence>MSPVEEVHYSNGKLWIFTGCELYNVLPFPSAVTQRPEDIGSVRLFAGDLYLQELFETSNENRDMTHKFQLNFIWNKSDCALMNQDVLTFCSTDIISDYESMAKNIVAKRSFYQIRMNCDLNVKILLELRFIDVAEMRKFRDVIFRINEEFEILADMEW</sequence>